<organism evidence="2 3">
    <name type="scientific">Methylobacterium adhaesivum</name>
    <dbReference type="NCBI Taxonomy" id="333297"/>
    <lineage>
        <taxon>Bacteria</taxon>
        <taxon>Pseudomonadati</taxon>
        <taxon>Pseudomonadota</taxon>
        <taxon>Alphaproteobacteria</taxon>
        <taxon>Hyphomicrobiales</taxon>
        <taxon>Methylobacteriaceae</taxon>
        <taxon>Methylobacterium</taxon>
    </lineage>
</organism>
<sequence>MTSSKADAAREVRSYAIGYLLALLLTGFAFGAVYWRVASATTTFGIVLGLGLVQMVVHFRFFLHITLGKSSRADLQLILFSTLIIALMVSGTLVILFNLHHRMM</sequence>
<evidence type="ECO:0000313" key="2">
    <source>
        <dbReference type="EMBL" id="MDN3592206.1"/>
    </source>
</evidence>
<protein>
    <submittedName>
        <fullName evidence="2">Cytochrome C oxidase subunit IV family protein</fullName>
    </submittedName>
</protein>
<comment type="caution">
    <text evidence="2">The sequence shown here is derived from an EMBL/GenBank/DDBJ whole genome shotgun (WGS) entry which is preliminary data.</text>
</comment>
<dbReference type="Proteomes" id="UP001224644">
    <property type="component" value="Unassembled WGS sequence"/>
</dbReference>
<evidence type="ECO:0000256" key="1">
    <source>
        <dbReference type="SAM" id="Phobius"/>
    </source>
</evidence>
<feature type="transmembrane region" description="Helical" evidence="1">
    <location>
        <begin position="75"/>
        <end position="99"/>
    </location>
</feature>
<keyword evidence="3" id="KW-1185">Reference proteome</keyword>
<keyword evidence="1" id="KW-0472">Membrane</keyword>
<gene>
    <name evidence="2" type="ORF">QWZ12_16540</name>
</gene>
<keyword evidence="1" id="KW-0812">Transmembrane</keyword>
<feature type="transmembrane region" description="Helical" evidence="1">
    <location>
        <begin position="41"/>
        <end position="63"/>
    </location>
</feature>
<dbReference type="EMBL" id="JAUFPX010000016">
    <property type="protein sequence ID" value="MDN3592206.1"/>
    <property type="molecule type" value="Genomic_DNA"/>
</dbReference>
<dbReference type="PANTHER" id="PTHR36835:SF1">
    <property type="entry name" value="CYTOCHROME BO(3) UBIQUINOL OXIDASE SUBUNIT 4"/>
    <property type="match status" value="1"/>
</dbReference>
<dbReference type="InterPro" id="IPR050968">
    <property type="entry name" value="Cytochrome_c_oxidase_bac_sub4"/>
</dbReference>
<reference evidence="3" key="1">
    <citation type="journal article" date="2019" name="Int. J. Syst. Evol. Microbiol.">
        <title>The Global Catalogue of Microorganisms (GCM) 10K type strain sequencing project: providing services to taxonomists for standard genome sequencing and annotation.</title>
        <authorList>
            <consortium name="The Broad Institute Genomics Platform"/>
            <consortium name="The Broad Institute Genome Sequencing Center for Infectious Disease"/>
            <person name="Wu L."/>
            <person name="Ma J."/>
        </authorList>
    </citation>
    <scope>NUCLEOTIDE SEQUENCE [LARGE SCALE GENOMIC DNA]</scope>
    <source>
        <strain evidence="3">CECT 7069</strain>
    </source>
</reference>
<dbReference type="RefSeq" id="WP_238227755.1">
    <property type="nucleotide sequence ID" value="NZ_BPQD01000037.1"/>
</dbReference>
<proteinExistence type="predicted"/>
<feature type="transmembrane region" description="Helical" evidence="1">
    <location>
        <begin position="12"/>
        <end position="35"/>
    </location>
</feature>
<dbReference type="PANTHER" id="PTHR36835">
    <property type="entry name" value="CYTOCHROME BO(3) UBIQUINOL OXIDASE SUBUNIT 4"/>
    <property type="match status" value="1"/>
</dbReference>
<accession>A0ABT8BLK3</accession>
<evidence type="ECO:0000313" key="3">
    <source>
        <dbReference type="Proteomes" id="UP001224644"/>
    </source>
</evidence>
<name>A0ABT8BLK3_9HYPH</name>
<keyword evidence="1" id="KW-1133">Transmembrane helix</keyword>